<feature type="region of interest" description="Disordered" evidence="5">
    <location>
        <begin position="788"/>
        <end position="921"/>
    </location>
</feature>
<evidence type="ECO:0000256" key="3">
    <source>
        <dbReference type="ARBA" id="ARBA00074021"/>
    </source>
</evidence>
<feature type="compositionally biased region" description="Basic and acidic residues" evidence="5">
    <location>
        <begin position="788"/>
        <end position="805"/>
    </location>
</feature>
<keyword evidence="6" id="KW-0812">Transmembrane</keyword>
<keyword evidence="7" id="KW-0732">Signal</keyword>
<dbReference type="PANTHER" id="PTHR11905">
    <property type="entry name" value="ADAM A DISINTEGRIN AND METALLOPROTEASE DOMAIN"/>
    <property type="match status" value="1"/>
</dbReference>
<feature type="chain" id="PRO_5007903072" description="Disintegrin and metalloproteinase domain-containing protein B" evidence="7">
    <location>
        <begin position="24"/>
        <end position="921"/>
    </location>
</feature>
<dbReference type="InterPro" id="IPR001762">
    <property type="entry name" value="Disintegrin_dom"/>
</dbReference>
<organism evidence="10">
    <name type="scientific">Absidia glauca</name>
    <name type="common">Pin mould</name>
    <dbReference type="NCBI Taxonomy" id="4829"/>
    <lineage>
        <taxon>Eukaryota</taxon>
        <taxon>Fungi</taxon>
        <taxon>Fungi incertae sedis</taxon>
        <taxon>Mucoromycota</taxon>
        <taxon>Mucoromycotina</taxon>
        <taxon>Mucoromycetes</taxon>
        <taxon>Mucorales</taxon>
        <taxon>Cunninghamellaceae</taxon>
        <taxon>Absidia</taxon>
    </lineage>
</organism>
<dbReference type="InterPro" id="IPR024079">
    <property type="entry name" value="MetalloPept_cat_dom_sf"/>
</dbReference>
<dbReference type="GO" id="GO:0006508">
    <property type="term" value="P:proteolysis"/>
    <property type="evidence" value="ECO:0007669"/>
    <property type="project" value="InterPro"/>
</dbReference>
<accession>A0A170ANE7</accession>
<dbReference type="InterPro" id="IPR036436">
    <property type="entry name" value="Disintegrin_dom_sf"/>
</dbReference>
<dbReference type="InterPro" id="IPR006586">
    <property type="entry name" value="ADAM_Cys-rich"/>
</dbReference>
<feature type="compositionally biased region" description="Basic and acidic residues" evidence="5">
    <location>
        <begin position="862"/>
        <end position="899"/>
    </location>
</feature>
<dbReference type="FunFam" id="4.10.70.10:FF:000003">
    <property type="entry name" value="Disintegrin and metalloproteinase domain-containing protein 17"/>
    <property type="match status" value="1"/>
</dbReference>
<proteinExistence type="predicted"/>
<feature type="binding site" evidence="4">
    <location>
        <position position="493"/>
    </location>
    <ligand>
        <name>Zn(2+)</name>
        <dbReference type="ChEBI" id="CHEBI:29105"/>
        <note>catalytic</note>
    </ligand>
</feature>
<dbReference type="SUPFAM" id="SSF57552">
    <property type="entry name" value="Blood coagulation inhibitor (disintegrin)"/>
    <property type="match status" value="1"/>
</dbReference>
<dbReference type="SMART" id="SM00608">
    <property type="entry name" value="ACR"/>
    <property type="match status" value="1"/>
</dbReference>
<dbReference type="Pfam" id="PF00200">
    <property type="entry name" value="Disintegrin"/>
    <property type="match status" value="1"/>
</dbReference>
<dbReference type="FunCoup" id="A0A170ANE7">
    <property type="interactions" value="52"/>
</dbReference>
<feature type="binding site" evidence="4">
    <location>
        <position position="499"/>
    </location>
    <ligand>
        <name>Zn(2+)</name>
        <dbReference type="ChEBI" id="CHEBI:29105"/>
        <note>catalytic</note>
    </ligand>
</feature>
<keyword evidence="6" id="KW-1133">Transmembrane helix</keyword>
<dbReference type="GO" id="GO:0046872">
    <property type="term" value="F:metal ion binding"/>
    <property type="evidence" value="ECO:0007669"/>
    <property type="project" value="UniProtKB-KW"/>
</dbReference>
<dbReference type="OrthoDB" id="5951731at2759"/>
<keyword evidence="1" id="KW-1015">Disulfide bond</keyword>
<dbReference type="AlphaFoldDB" id="A0A170ANE7"/>
<dbReference type="Pfam" id="PF13688">
    <property type="entry name" value="Reprolysin_5"/>
    <property type="match status" value="1"/>
</dbReference>
<evidence type="ECO:0000256" key="5">
    <source>
        <dbReference type="SAM" id="MobiDB-lite"/>
    </source>
</evidence>
<protein>
    <recommendedName>
        <fullName evidence="3">Disintegrin and metalloproteinase domain-containing protein B</fullName>
    </recommendedName>
</protein>
<evidence type="ECO:0000259" key="9">
    <source>
        <dbReference type="PROSITE" id="PS50215"/>
    </source>
</evidence>
<dbReference type="Proteomes" id="UP000078561">
    <property type="component" value="Unassembled WGS sequence"/>
</dbReference>
<feature type="active site" evidence="4">
    <location>
        <position position="490"/>
    </location>
</feature>
<comment type="caution">
    <text evidence="4">Lacks conserved residue(s) required for the propagation of feature annotation.</text>
</comment>
<feature type="compositionally biased region" description="Low complexity" evidence="5">
    <location>
        <begin position="834"/>
        <end position="861"/>
    </location>
</feature>
<comment type="function">
    <text evidence="2">Probable zinc protease.</text>
</comment>
<dbReference type="SMART" id="SM00050">
    <property type="entry name" value="DISIN"/>
    <property type="match status" value="1"/>
</dbReference>
<dbReference type="SUPFAM" id="SSF55486">
    <property type="entry name" value="Metalloproteases ('zincins'), catalytic domain"/>
    <property type="match status" value="1"/>
</dbReference>
<dbReference type="PANTHER" id="PTHR11905:SF159">
    <property type="entry name" value="ADAM METALLOPROTEASE"/>
    <property type="match status" value="1"/>
</dbReference>
<evidence type="ECO:0000313" key="10">
    <source>
        <dbReference type="EMBL" id="SAM07860.1"/>
    </source>
</evidence>
<feature type="domain" description="Peptidase M12B" evidence="9">
    <location>
        <begin position="334"/>
        <end position="549"/>
    </location>
</feature>
<dbReference type="EMBL" id="LT554867">
    <property type="protein sequence ID" value="SAM07860.1"/>
    <property type="molecule type" value="Genomic_DNA"/>
</dbReference>
<dbReference type="Gene3D" id="3.40.390.10">
    <property type="entry name" value="Collagenase (Catalytic Domain)"/>
    <property type="match status" value="1"/>
</dbReference>
<evidence type="ECO:0000256" key="4">
    <source>
        <dbReference type="PROSITE-ProRule" id="PRU00276"/>
    </source>
</evidence>
<evidence type="ECO:0000259" key="8">
    <source>
        <dbReference type="PROSITE" id="PS50214"/>
    </source>
</evidence>
<feature type="region of interest" description="Disordered" evidence="5">
    <location>
        <begin position="270"/>
        <end position="325"/>
    </location>
</feature>
<gene>
    <name evidence="10" type="primary">ABSGL_13518.1 scaffold 14250</name>
</gene>
<feature type="signal peptide" evidence="7">
    <location>
        <begin position="1"/>
        <end position="23"/>
    </location>
</feature>
<dbReference type="Gene3D" id="4.10.70.10">
    <property type="entry name" value="Disintegrin domain"/>
    <property type="match status" value="1"/>
</dbReference>
<dbReference type="InterPro" id="IPR002870">
    <property type="entry name" value="Peptidase_M12B_N"/>
</dbReference>
<keyword evidence="4" id="KW-0479">Metal-binding</keyword>
<dbReference type="GO" id="GO:0004222">
    <property type="term" value="F:metalloendopeptidase activity"/>
    <property type="evidence" value="ECO:0007669"/>
    <property type="project" value="InterPro"/>
</dbReference>
<keyword evidence="11" id="KW-1185">Reference proteome</keyword>
<feature type="domain" description="Disintegrin" evidence="8">
    <location>
        <begin position="571"/>
        <end position="656"/>
    </location>
</feature>
<keyword evidence="6" id="KW-0472">Membrane</keyword>
<reference evidence="10" key="1">
    <citation type="submission" date="2016-04" db="EMBL/GenBank/DDBJ databases">
        <authorList>
            <person name="Evans L.H."/>
            <person name="Alamgir A."/>
            <person name="Owens N."/>
            <person name="Weber N.D."/>
            <person name="Virtaneva K."/>
            <person name="Barbian K."/>
            <person name="Babar A."/>
            <person name="Rosenke K."/>
        </authorList>
    </citation>
    <scope>NUCLEOTIDE SEQUENCE [LARGE SCALE GENOMIC DNA]</scope>
    <source>
        <strain evidence="10">CBS 101.48</strain>
    </source>
</reference>
<name>A0A170ANE7_ABSGL</name>
<keyword evidence="4" id="KW-0862">Zinc</keyword>
<dbReference type="Pfam" id="PF01562">
    <property type="entry name" value="Pep_M12B_propep"/>
    <property type="match status" value="1"/>
</dbReference>
<feature type="compositionally biased region" description="Polar residues" evidence="5">
    <location>
        <begin position="816"/>
        <end position="833"/>
    </location>
</feature>
<dbReference type="PROSITE" id="PS50215">
    <property type="entry name" value="ADAM_MEPRO"/>
    <property type="match status" value="1"/>
</dbReference>
<sequence length="921" mass="101803">MTCLVQSTLFLLGFFSFVQLIHGHTTLPNRLKQVAPIVNPTIQLVHPSTSPFYLTKRSSLLHFDDLQHDDAFILQFEAYHRQFILHLTPNADLLHPVATETTLHADGTETTAPILPEQFRVYRGHLAPSFDFIDMDLPLGIDNWARITVRHDIKHDYPYPLFEGAFSYGNDIYHIRTKTNYHLYKRHDDPHLLDHWPMVIYRDSDIHSTEDDLGFDQMTAPPSSNDLLPRMLHKGGLSHNHSSSAPYNHNDIMCAMEELSYNRKLTGALPFGRSQANRTRSPDDDDDNDDNDDADDDDGSTNQPSEIPQVLWNKKRSLSKRDAPISQGCPNSRKIAFMGAAADCSYVKSYGGIRLARIQMITDWNVASAVYERTFNVSLGLIYMQMSTSQCPEQPSQLMNWNQDCSSQYTINNRLSDFSFWRGQRGSDQAALWHLMTKCSTGVKVGIAWLSQLCEYQASQQIEDNGSYDWVSGTGVSSITREEWKVVAHEIGHGFGAIHDCSAQSCSCKSGCACCPLSPKKCSAGETYLMNPTSNVSTNDFSPCSITDICSSFPNIGYCLKSPGDVNNSTFSMCGNGILEAGEQCDPGRTDSPCCFAKNCTLKAGATCDDYSSQCCLNCTVAPKDTVCRPAVSECDTQEVCTGETSQCPPDVFDDDGTSCANGTMQCASGVCTSRDEQCTARGLRLNINKQCPFQEDSCSISCADPTDSQNCLVLSGMFLDGTECGLAGFCRAGKCEGSGLANTVRAWVNKNKNIAIPVFIFGGLFILGVLGLFVWYLWRRRMHQASGKEKTSRPSSLNRHDSARDTYANRPPVLPSSNVNPFTHSTRLGTTQSTHSSFASPPTTSPAPTTTIDSSIPSDSWELRTFDTHEPHSGDPDLLYDTRDDFQISRRNNPKDVPTEGEPPPIAIATGSHRRASSNM</sequence>
<feature type="binding site" evidence="4">
    <location>
        <position position="489"/>
    </location>
    <ligand>
        <name>Zn(2+)</name>
        <dbReference type="ChEBI" id="CHEBI:29105"/>
        <note>catalytic</note>
    </ligand>
</feature>
<dbReference type="InParanoid" id="A0A170ANE7"/>
<evidence type="ECO:0000313" key="11">
    <source>
        <dbReference type="Proteomes" id="UP000078561"/>
    </source>
</evidence>
<feature type="transmembrane region" description="Helical" evidence="6">
    <location>
        <begin position="755"/>
        <end position="779"/>
    </location>
</feature>
<evidence type="ECO:0000256" key="6">
    <source>
        <dbReference type="SAM" id="Phobius"/>
    </source>
</evidence>
<evidence type="ECO:0000256" key="1">
    <source>
        <dbReference type="ARBA" id="ARBA00023157"/>
    </source>
</evidence>
<dbReference type="STRING" id="4829.A0A170ANE7"/>
<dbReference type="InterPro" id="IPR001590">
    <property type="entry name" value="Peptidase_M12B"/>
</dbReference>
<evidence type="ECO:0000256" key="2">
    <source>
        <dbReference type="ARBA" id="ARBA00056552"/>
    </source>
</evidence>
<dbReference type="PROSITE" id="PS50214">
    <property type="entry name" value="DISINTEGRIN_2"/>
    <property type="match status" value="1"/>
</dbReference>
<feature type="compositionally biased region" description="Acidic residues" evidence="5">
    <location>
        <begin position="283"/>
        <end position="299"/>
    </location>
</feature>
<evidence type="ECO:0000256" key="7">
    <source>
        <dbReference type="SAM" id="SignalP"/>
    </source>
</evidence>